<evidence type="ECO:0000256" key="9">
    <source>
        <dbReference type="ARBA" id="ARBA00023136"/>
    </source>
</evidence>
<dbReference type="GO" id="GO:0006811">
    <property type="term" value="P:monoatomic ion transport"/>
    <property type="evidence" value="ECO:0007669"/>
    <property type="project" value="UniProtKB-KW"/>
</dbReference>
<dbReference type="InterPro" id="IPR023614">
    <property type="entry name" value="Porin_dom_sf"/>
</dbReference>
<evidence type="ECO:0000256" key="3">
    <source>
        <dbReference type="ARBA" id="ARBA00022448"/>
    </source>
</evidence>
<dbReference type="Pfam" id="PF13609">
    <property type="entry name" value="Porin_4"/>
    <property type="match status" value="1"/>
</dbReference>
<dbReference type="InterPro" id="IPR050298">
    <property type="entry name" value="Gram-neg_bact_OMP"/>
</dbReference>
<evidence type="ECO:0000256" key="10">
    <source>
        <dbReference type="ARBA" id="ARBA00023237"/>
    </source>
</evidence>
<evidence type="ECO:0000313" key="13">
    <source>
        <dbReference type="EMBL" id="PWK37415.1"/>
    </source>
</evidence>
<organism evidence="13 14">
    <name type="scientific">Cupriavidus plantarum</name>
    <dbReference type="NCBI Taxonomy" id="942865"/>
    <lineage>
        <taxon>Bacteria</taxon>
        <taxon>Pseudomonadati</taxon>
        <taxon>Pseudomonadota</taxon>
        <taxon>Betaproteobacteria</taxon>
        <taxon>Burkholderiales</taxon>
        <taxon>Burkholderiaceae</taxon>
        <taxon>Cupriavidus</taxon>
    </lineage>
</organism>
<keyword evidence="3" id="KW-0813">Transport</keyword>
<feature type="chain" id="PRO_5016371645" evidence="11">
    <location>
        <begin position="32"/>
        <end position="392"/>
    </location>
</feature>
<dbReference type="AlphaFoldDB" id="A0A316EZV7"/>
<dbReference type="PANTHER" id="PTHR34501:SF9">
    <property type="entry name" value="MAJOR OUTER MEMBRANE PROTEIN P.IA"/>
    <property type="match status" value="1"/>
</dbReference>
<dbReference type="GO" id="GO:0046930">
    <property type="term" value="C:pore complex"/>
    <property type="evidence" value="ECO:0007669"/>
    <property type="project" value="UniProtKB-KW"/>
</dbReference>
<comment type="subunit">
    <text evidence="2">Homotrimer.</text>
</comment>
<comment type="subcellular location">
    <subcellularLocation>
        <location evidence="1">Cell outer membrane</location>
        <topology evidence="1">Multi-pass membrane protein</topology>
    </subcellularLocation>
</comment>
<feature type="domain" description="Porin" evidence="12">
    <location>
        <begin position="20"/>
        <end position="353"/>
    </location>
</feature>
<name>A0A316EZV7_9BURK</name>
<dbReference type="InterPro" id="IPR033900">
    <property type="entry name" value="Gram_neg_porin_domain"/>
</dbReference>
<dbReference type="CDD" id="cd00342">
    <property type="entry name" value="gram_neg_porins"/>
    <property type="match status" value="1"/>
</dbReference>
<keyword evidence="9" id="KW-0472">Membrane</keyword>
<evidence type="ECO:0000256" key="8">
    <source>
        <dbReference type="ARBA" id="ARBA00023114"/>
    </source>
</evidence>
<keyword evidence="14" id="KW-1185">Reference proteome</keyword>
<dbReference type="RefSeq" id="WP_109581144.1">
    <property type="nucleotide sequence ID" value="NZ_QGGT01000001.1"/>
</dbReference>
<evidence type="ECO:0000313" key="14">
    <source>
        <dbReference type="Proteomes" id="UP000245754"/>
    </source>
</evidence>
<keyword evidence="7" id="KW-0406">Ion transport</keyword>
<keyword evidence="10" id="KW-0998">Cell outer membrane</keyword>
<evidence type="ECO:0000256" key="2">
    <source>
        <dbReference type="ARBA" id="ARBA00011233"/>
    </source>
</evidence>
<evidence type="ECO:0000256" key="11">
    <source>
        <dbReference type="SAM" id="SignalP"/>
    </source>
</evidence>
<keyword evidence="6 11" id="KW-0732">Signal</keyword>
<evidence type="ECO:0000256" key="4">
    <source>
        <dbReference type="ARBA" id="ARBA00022452"/>
    </source>
</evidence>
<dbReference type="SUPFAM" id="SSF56935">
    <property type="entry name" value="Porins"/>
    <property type="match status" value="1"/>
</dbReference>
<keyword evidence="4" id="KW-1134">Transmembrane beta strand</keyword>
<accession>A0A316EZV7</accession>
<keyword evidence="8" id="KW-0626">Porin</keyword>
<dbReference type="Proteomes" id="UP000245754">
    <property type="component" value="Unassembled WGS sequence"/>
</dbReference>
<dbReference type="GO" id="GO:0009279">
    <property type="term" value="C:cell outer membrane"/>
    <property type="evidence" value="ECO:0007669"/>
    <property type="project" value="UniProtKB-SubCell"/>
</dbReference>
<reference evidence="13 14" key="1">
    <citation type="submission" date="2018-05" db="EMBL/GenBank/DDBJ databases">
        <title>Genomic Encyclopedia of Type Strains, Phase IV (KMG-V): Genome sequencing to study the core and pangenomes of soil and plant-associated prokaryotes.</title>
        <authorList>
            <person name="Whitman W."/>
        </authorList>
    </citation>
    <scope>NUCLEOTIDE SEQUENCE [LARGE SCALE GENOMIC DNA]</scope>
    <source>
        <strain evidence="13 14">SLV-132</strain>
    </source>
</reference>
<dbReference type="PRINTS" id="PR00184">
    <property type="entry name" value="NEISSPPORIN"/>
</dbReference>
<sequence length="392" mass="42028">MTFKKDDRTRCLCMAALFSAVSTLASMPALAQGSVTLYGVIDEGINYTNNVGGHSQVAMASGFPHGSRWGLKGSEDLGGGTQALFLLENGFDVDNGRAYQGGALFGRQAYMGLNDERWGAVTLGRQYDSVVDYLAQTTAGGSWGGYMFAHPYDNDNLINTFRINNAVKYTSPAIGGLKFGGLYGFSEDTKFSNNRVFSGGAQYAKGGLTLAAAYLQADRPSATSFGALNNGADQNLPGSKLRIWGAGGTYEMGRFQLGVSYAQTDVSDPRSSAYVGDIVAASGTLTALRFQNVEANIKYQPSRSYWVGAMYAYTRATFDATSGRRHPVYHSVGLMADYLLSKRTDVYLQTVYQHVAGDKTDSVLDAAYVAGAANVASGPDQVMVRVGVRHFF</sequence>
<dbReference type="InterPro" id="IPR002299">
    <property type="entry name" value="Porin_Neis"/>
</dbReference>
<evidence type="ECO:0000256" key="1">
    <source>
        <dbReference type="ARBA" id="ARBA00004571"/>
    </source>
</evidence>
<proteinExistence type="predicted"/>
<feature type="signal peptide" evidence="11">
    <location>
        <begin position="1"/>
        <end position="31"/>
    </location>
</feature>
<keyword evidence="5" id="KW-0812">Transmembrane</keyword>
<comment type="caution">
    <text evidence="13">The sequence shown here is derived from an EMBL/GenBank/DDBJ whole genome shotgun (WGS) entry which is preliminary data.</text>
</comment>
<protein>
    <submittedName>
        <fullName evidence="13">Putative porin</fullName>
    </submittedName>
</protein>
<evidence type="ECO:0000256" key="7">
    <source>
        <dbReference type="ARBA" id="ARBA00023065"/>
    </source>
</evidence>
<dbReference type="PANTHER" id="PTHR34501">
    <property type="entry name" value="PROTEIN YDDL-RELATED"/>
    <property type="match status" value="1"/>
</dbReference>
<evidence type="ECO:0000256" key="6">
    <source>
        <dbReference type="ARBA" id="ARBA00022729"/>
    </source>
</evidence>
<evidence type="ECO:0000256" key="5">
    <source>
        <dbReference type="ARBA" id="ARBA00022692"/>
    </source>
</evidence>
<gene>
    <name evidence="13" type="ORF">C7419_1011297</name>
</gene>
<dbReference type="Gene3D" id="2.40.160.10">
    <property type="entry name" value="Porin"/>
    <property type="match status" value="1"/>
</dbReference>
<dbReference type="GO" id="GO:0015288">
    <property type="term" value="F:porin activity"/>
    <property type="evidence" value="ECO:0007669"/>
    <property type="project" value="UniProtKB-KW"/>
</dbReference>
<dbReference type="EMBL" id="QGGT01000001">
    <property type="protein sequence ID" value="PWK37415.1"/>
    <property type="molecule type" value="Genomic_DNA"/>
</dbReference>
<evidence type="ECO:0000259" key="12">
    <source>
        <dbReference type="Pfam" id="PF13609"/>
    </source>
</evidence>